<evidence type="ECO:0000256" key="4">
    <source>
        <dbReference type="PROSITE-ProRule" id="PRU00335"/>
    </source>
</evidence>
<dbReference type="SUPFAM" id="SSF46689">
    <property type="entry name" value="Homeodomain-like"/>
    <property type="match status" value="1"/>
</dbReference>
<dbReference type="PANTHER" id="PTHR47506:SF1">
    <property type="entry name" value="HTH-TYPE TRANSCRIPTIONAL REGULATOR YJDC"/>
    <property type="match status" value="1"/>
</dbReference>
<dbReference type="AlphaFoldDB" id="A0A397Q2E4"/>
<keyword evidence="7" id="KW-1185">Reference proteome</keyword>
<dbReference type="PROSITE" id="PS50977">
    <property type="entry name" value="HTH_TETR_2"/>
    <property type="match status" value="1"/>
</dbReference>
<dbReference type="InterPro" id="IPR001647">
    <property type="entry name" value="HTH_TetR"/>
</dbReference>
<dbReference type="Pfam" id="PF00440">
    <property type="entry name" value="TetR_N"/>
    <property type="match status" value="1"/>
</dbReference>
<feature type="domain" description="HTH tetR-type" evidence="5">
    <location>
        <begin position="2"/>
        <end position="62"/>
    </location>
</feature>
<comment type="caution">
    <text evidence="6">The sequence shown here is derived from an EMBL/GenBank/DDBJ whole genome shotgun (WGS) entry which is preliminary data.</text>
</comment>
<keyword evidence="3" id="KW-0804">Transcription</keyword>
<protein>
    <submittedName>
        <fullName evidence="6">TetR family transcriptional regulator</fullName>
    </submittedName>
</protein>
<sequence>MDSTKARIAAKLEEAFAEQGFAEPGVDDLRTAAGVSLRTLYKYFPSRSDMVIGALNNRHARYVAFLFADLPEDPEAALDTVFDRVGEWMRTRSPTGCMFHGAVAAHPRNEALAEMLGRNKKDIAARMAEAGDLPEREDELLLLHEGLTQGFTLMRERAVECAKALAKRLRTD</sequence>
<dbReference type="Proteomes" id="UP000266273">
    <property type="component" value="Unassembled WGS sequence"/>
</dbReference>
<dbReference type="EMBL" id="QXDF01000001">
    <property type="protein sequence ID" value="RIA55228.1"/>
    <property type="molecule type" value="Genomic_DNA"/>
</dbReference>
<dbReference type="PANTHER" id="PTHR47506">
    <property type="entry name" value="TRANSCRIPTIONAL REGULATORY PROTEIN"/>
    <property type="match status" value="1"/>
</dbReference>
<dbReference type="Gene3D" id="1.10.357.10">
    <property type="entry name" value="Tetracycline Repressor, domain 2"/>
    <property type="match status" value="1"/>
</dbReference>
<keyword evidence="2 4" id="KW-0238">DNA-binding</keyword>
<dbReference type="OrthoDB" id="9787680at2"/>
<reference evidence="6 7" key="1">
    <citation type="submission" date="2018-08" db="EMBL/GenBank/DDBJ databases">
        <title>Genomic Encyclopedia of Archaeal and Bacterial Type Strains, Phase II (KMG-II): from individual species to whole genera.</title>
        <authorList>
            <person name="Goeker M."/>
        </authorList>
    </citation>
    <scope>NUCLEOTIDE SEQUENCE [LARGE SCALE GENOMIC DNA]</scope>
    <source>
        <strain evidence="6 7">DSM 5002</strain>
    </source>
</reference>
<accession>A0A397Q2E4</accession>
<evidence type="ECO:0000313" key="7">
    <source>
        <dbReference type="Proteomes" id="UP000266273"/>
    </source>
</evidence>
<dbReference type="InterPro" id="IPR009057">
    <property type="entry name" value="Homeodomain-like_sf"/>
</dbReference>
<name>A0A397Q2E4_9HYPH</name>
<dbReference type="GO" id="GO:0003677">
    <property type="term" value="F:DNA binding"/>
    <property type="evidence" value="ECO:0007669"/>
    <property type="project" value="UniProtKB-UniRule"/>
</dbReference>
<dbReference type="RefSeq" id="WP_119060162.1">
    <property type="nucleotide sequence ID" value="NZ_QXDF01000001.1"/>
</dbReference>
<evidence type="ECO:0000256" key="1">
    <source>
        <dbReference type="ARBA" id="ARBA00023015"/>
    </source>
</evidence>
<feature type="DNA-binding region" description="H-T-H motif" evidence="4">
    <location>
        <begin position="25"/>
        <end position="44"/>
    </location>
</feature>
<organism evidence="6 7">
    <name type="scientific">Dichotomicrobium thermohalophilum</name>
    <dbReference type="NCBI Taxonomy" id="933063"/>
    <lineage>
        <taxon>Bacteria</taxon>
        <taxon>Pseudomonadati</taxon>
        <taxon>Pseudomonadota</taxon>
        <taxon>Alphaproteobacteria</taxon>
        <taxon>Hyphomicrobiales</taxon>
        <taxon>Hyphomicrobiaceae</taxon>
        <taxon>Dichotomicrobium</taxon>
    </lineage>
</organism>
<evidence type="ECO:0000259" key="5">
    <source>
        <dbReference type="PROSITE" id="PS50977"/>
    </source>
</evidence>
<proteinExistence type="predicted"/>
<evidence type="ECO:0000256" key="2">
    <source>
        <dbReference type="ARBA" id="ARBA00023125"/>
    </source>
</evidence>
<gene>
    <name evidence="6" type="ORF">BXY53_0287</name>
</gene>
<evidence type="ECO:0000313" key="6">
    <source>
        <dbReference type="EMBL" id="RIA55228.1"/>
    </source>
</evidence>
<evidence type="ECO:0000256" key="3">
    <source>
        <dbReference type="ARBA" id="ARBA00023163"/>
    </source>
</evidence>
<keyword evidence="1" id="KW-0805">Transcription regulation</keyword>